<evidence type="ECO:0000259" key="6">
    <source>
        <dbReference type="PROSITE" id="PS50095"/>
    </source>
</evidence>
<proteinExistence type="predicted"/>
<keyword evidence="4" id="KW-0443">Lipid metabolism</keyword>
<dbReference type="InterPro" id="IPR036392">
    <property type="entry name" value="PLAT/LH2_dom_sf"/>
</dbReference>
<feature type="domain" description="PLAT" evidence="6">
    <location>
        <begin position="1"/>
        <end position="121"/>
    </location>
</feature>
<organism>
    <name type="scientific">Branchiostoma floridae</name>
    <name type="common">Florida lancelet</name>
    <name type="synonym">Amphioxus</name>
    <dbReference type="NCBI Taxonomy" id="7739"/>
    <lineage>
        <taxon>Eukaryota</taxon>
        <taxon>Metazoa</taxon>
        <taxon>Chordata</taxon>
        <taxon>Cephalochordata</taxon>
        <taxon>Leptocardii</taxon>
        <taxon>Amphioxiformes</taxon>
        <taxon>Branchiostomatidae</taxon>
        <taxon>Branchiostoma</taxon>
    </lineage>
</organism>
<dbReference type="Pfam" id="PF00305">
    <property type="entry name" value="Lipoxygenase"/>
    <property type="match status" value="1"/>
</dbReference>
<dbReference type="SUPFAM" id="SSF49723">
    <property type="entry name" value="Lipase/lipooxygenase domain (PLAT/LH2 domain)"/>
    <property type="match status" value="1"/>
</dbReference>
<dbReference type="Gene3D" id="1.20.245.10">
    <property type="entry name" value="Lipoxygenase-1, Domain 5"/>
    <property type="match status" value="2"/>
</dbReference>
<dbReference type="InterPro" id="IPR036226">
    <property type="entry name" value="LipOase_C_sf"/>
</dbReference>
<dbReference type="PROSITE" id="PS50095">
    <property type="entry name" value="PLAT"/>
    <property type="match status" value="1"/>
</dbReference>
<protein>
    <recommendedName>
        <fullName evidence="9">Lipoxygenase domain-containing protein</fullName>
    </recommendedName>
</protein>
<feature type="domain" description="Lipoxygenase" evidence="7">
    <location>
        <begin position="249"/>
        <end position="466"/>
    </location>
</feature>
<evidence type="ECO:0000256" key="3">
    <source>
        <dbReference type="ARBA" id="ARBA00023002"/>
    </source>
</evidence>
<keyword evidence="1" id="KW-0479">Metal-binding</keyword>
<comment type="caution">
    <text evidence="5">Lacks conserved residue(s) required for the propagation of feature annotation.</text>
</comment>
<dbReference type="InterPro" id="IPR013819">
    <property type="entry name" value="LipOase_C"/>
</dbReference>
<dbReference type="SUPFAM" id="SSF48484">
    <property type="entry name" value="Lipoxigenase"/>
    <property type="match status" value="2"/>
</dbReference>
<reference evidence="8" key="1">
    <citation type="journal article" date="2008" name="Nature">
        <title>The amphioxus genome and the evolution of the chordate karyotype.</title>
        <authorList>
            <consortium name="US DOE Joint Genome Institute (JGI-PGF)"/>
            <person name="Putnam N.H."/>
            <person name="Butts T."/>
            <person name="Ferrier D.E.K."/>
            <person name="Furlong R.F."/>
            <person name="Hellsten U."/>
            <person name="Kawashima T."/>
            <person name="Robinson-Rechavi M."/>
            <person name="Shoguchi E."/>
            <person name="Terry A."/>
            <person name="Yu J.-K."/>
            <person name="Benito-Gutierrez E.L."/>
            <person name="Dubchak I."/>
            <person name="Garcia-Fernandez J."/>
            <person name="Gibson-Brown J.J."/>
            <person name="Grigoriev I.V."/>
            <person name="Horton A.C."/>
            <person name="de Jong P.J."/>
            <person name="Jurka J."/>
            <person name="Kapitonov V.V."/>
            <person name="Kohara Y."/>
            <person name="Kuroki Y."/>
            <person name="Lindquist E."/>
            <person name="Lucas S."/>
            <person name="Osoegawa K."/>
            <person name="Pennacchio L.A."/>
            <person name="Salamov A.A."/>
            <person name="Satou Y."/>
            <person name="Sauka-Spengler T."/>
            <person name="Schmutz J."/>
            <person name="Shin-I T."/>
            <person name="Toyoda A."/>
            <person name="Bronner-Fraser M."/>
            <person name="Fujiyama A."/>
            <person name="Holland L.Z."/>
            <person name="Holland P.W.H."/>
            <person name="Satoh N."/>
            <person name="Rokhsar D.S."/>
        </authorList>
    </citation>
    <scope>NUCLEOTIDE SEQUENCE [LARGE SCALE GENOMIC DNA]</scope>
    <source>
        <strain evidence="8">S238N-H82</strain>
        <tissue evidence="8">Testes</tissue>
    </source>
</reference>
<dbReference type="InParanoid" id="C3YRL1"/>
<keyword evidence="3" id="KW-0560">Oxidoreductase</keyword>
<dbReference type="AlphaFoldDB" id="C3YRL1"/>
<dbReference type="GO" id="GO:0034440">
    <property type="term" value="P:lipid oxidation"/>
    <property type="evidence" value="ECO:0007669"/>
    <property type="project" value="InterPro"/>
</dbReference>
<dbReference type="Gene3D" id="2.60.60.20">
    <property type="entry name" value="PLAT/LH2 domain"/>
    <property type="match status" value="1"/>
</dbReference>
<evidence type="ECO:0000256" key="4">
    <source>
        <dbReference type="ARBA" id="ARBA00023098"/>
    </source>
</evidence>
<dbReference type="PANTHER" id="PTHR11771">
    <property type="entry name" value="LIPOXYGENASE"/>
    <property type="match status" value="1"/>
</dbReference>
<evidence type="ECO:0008006" key="9">
    <source>
        <dbReference type="Google" id="ProtNLM"/>
    </source>
</evidence>
<dbReference type="GO" id="GO:0016702">
    <property type="term" value="F:oxidoreductase activity, acting on single donors with incorporation of molecular oxygen, incorporation of two atoms of oxygen"/>
    <property type="evidence" value="ECO:0007669"/>
    <property type="project" value="InterPro"/>
</dbReference>
<sequence>MDVLIKTKTGNFLGAGTNGAVYVKLVSSDGKESADLMLDVLWKNDFEQGAEGEYWLSNVAVTAPIRELKLSRDTIYPLDQWFCRSLSVQLSPGENGPTYYFPVDRWIGAGGYVWLVPGGCCLPQDDWHPHERQKELLVMKERYKSFNHTEGLLPMLKTLPAEASFSKVQLGKTNWKTDENFGSQRLTGTNPTSIRVCRELPEGFGVTAAMIEPFLYGLKLADALQKNRLYYVDHTIMGVTSMANKTAPRHVANADDLPKYYYRDDALPTYDVIKKHVTLVVNYFYSPDAEGKSTKLDADREIQAFAKALVESEIQGVPGNGKLSTVDELVQILTCIIFTASVQHAAVNFMQWDQYGFVPNMPLVLEGEPPKNKEALTEQAVLDALPSKYQTLRINLLTELLSERSTQPLGDFEVKYLQGDKAETVLNSFQEDLAKIAKDIEHENSTQRFKPYDYLDPRQIPNAISI</sequence>
<accession>C3YRL1</accession>
<evidence type="ECO:0000256" key="5">
    <source>
        <dbReference type="PROSITE-ProRule" id="PRU00152"/>
    </source>
</evidence>
<dbReference type="EMBL" id="GG666547">
    <property type="protein sequence ID" value="EEN57208.1"/>
    <property type="molecule type" value="Genomic_DNA"/>
</dbReference>
<dbReference type="Pfam" id="PF01477">
    <property type="entry name" value="PLAT"/>
    <property type="match status" value="1"/>
</dbReference>
<dbReference type="eggNOG" id="ENOG502QQSP">
    <property type="taxonomic scope" value="Eukaryota"/>
</dbReference>
<dbReference type="InterPro" id="IPR000907">
    <property type="entry name" value="LipOase"/>
</dbReference>
<feature type="domain" description="Lipoxygenase" evidence="7">
    <location>
        <begin position="172"/>
        <end position="234"/>
    </location>
</feature>
<keyword evidence="2" id="KW-0223">Dioxygenase</keyword>
<evidence type="ECO:0000256" key="1">
    <source>
        <dbReference type="ARBA" id="ARBA00022723"/>
    </source>
</evidence>
<evidence type="ECO:0000256" key="2">
    <source>
        <dbReference type="ARBA" id="ARBA00022964"/>
    </source>
</evidence>
<dbReference type="InterPro" id="IPR001024">
    <property type="entry name" value="PLAT/LH2_dom"/>
</dbReference>
<dbReference type="GO" id="GO:0046872">
    <property type="term" value="F:metal ion binding"/>
    <property type="evidence" value="ECO:0007669"/>
    <property type="project" value="UniProtKB-KW"/>
</dbReference>
<gene>
    <name evidence="8" type="ORF">BRAFLDRAFT_75638</name>
</gene>
<evidence type="ECO:0000313" key="8">
    <source>
        <dbReference type="EMBL" id="EEN57208.1"/>
    </source>
</evidence>
<name>C3YRL1_BRAFL</name>
<dbReference type="PROSITE" id="PS51393">
    <property type="entry name" value="LIPOXYGENASE_3"/>
    <property type="match status" value="2"/>
</dbReference>
<evidence type="ECO:0000259" key="7">
    <source>
        <dbReference type="PROSITE" id="PS51393"/>
    </source>
</evidence>